<dbReference type="Proteomes" id="UP001148662">
    <property type="component" value="Unassembled WGS sequence"/>
</dbReference>
<organism evidence="1 2">
    <name type="scientific">Phlebia brevispora</name>
    <dbReference type="NCBI Taxonomy" id="194682"/>
    <lineage>
        <taxon>Eukaryota</taxon>
        <taxon>Fungi</taxon>
        <taxon>Dikarya</taxon>
        <taxon>Basidiomycota</taxon>
        <taxon>Agaricomycotina</taxon>
        <taxon>Agaricomycetes</taxon>
        <taxon>Polyporales</taxon>
        <taxon>Meruliaceae</taxon>
        <taxon>Phlebia</taxon>
    </lineage>
</organism>
<gene>
    <name evidence="1" type="ORF">NM688_g1379</name>
</gene>
<proteinExistence type="predicted"/>
<reference evidence="1" key="1">
    <citation type="submission" date="2022-07" db="EMBL/GenBank/DDBJ databases">
        <title>Genome Sequence of Phlebia brevispora.</title>
        <authorList>
            <person name="Buettner E."/>
        </authorList>
    </citation>
    <scope>NUCLEOTIDE SEQUENCE</scope>
    <source>
        <strain evidence="1">MPL23</strain>
    </source>
</reference>
<protein>
    <submittedName>
        <fullName evidence="1">Uncharacterized protein</fullName>
    </submittedName>
</protein>
<name>A0ACC1TBG1_9APHY</name>
<keyword evidence="2" id="KW-1185">Reference proteome</keyword>
<evidence type="ECO:0000313" key="2">
    <source>
        <dbReference type="Proteomes" id="UP001148662"/>
    </source>
</evidence>
<evidence type="ECO:0000313" key="1">
    <source>
        <dbReference type="EMBL" id="KAJ3557615.1"/>
    </source>
</evidence>
<accession>A0ACC1TBG1</accession>
<dbReference type="EMBL" id="JANHOG010000144">
    <property type="protein sequence ID" value="KAJ3557615.1"/>
    <property type="molecule type" value="Genomic_DNA"/>
</dbReference>
<sequence>MMDEHQEPIAISNVNGDLVSRFFSYPFDTDEVYQVLMKQGIAGIINNAGFSDRTESQQEHIILSSKVFYFNRISDQSITVEDVLRARNAGQDSHAPRNEVTSQGADPSRPTEDGGVAETRILSFAELKALIEQGKTDEIPNNRVIPDVLNNETPSESRAAIRRKPWEMGAQDAAVGQGNVDH</sequence>
<comment type="caution">
    <text evidence="1">The sequence shown here is derived from an EMBL/GenBank/DDBJ whole genome shotgun (WGS) entry which is preliminary data.</text>
</comment>